<dbReference type="Gene3D" id="3.30.450.150">
    <property type="entry name" value="Haem-degrading domain"/>
    <property type="match status" value="1"/>
</dbReference>
<dbReference type="OrthoDB" id="2209940at2759"/>
<keyword evidence="2" id="KW-1185">Reference proteome</keyword>
<sequence>MSNDIKALLAELLEQEKDLQFTKFTSQDALDLGLLILEGGKKYTRPIVIDISLAGHQLFHFAMDGTGPDNNEWVARKTKTVMRFRHSSYYIGRYCASQNKTVEEKYLVKESEYAAHGGSFPLIIKNVGAVGTITVSGLAQEDDHGLVVSSIKQYLAKQQ</sequence>
<dbReference type="PANTHER" id="PTHR28255:SF1">
    <property type="entry name" value="UPF0303 PROTEIN YBR137W"/>
    <property type="match status" value="1"/>
</dbReference>
<dbReference type="AlphaFoldDB" id="A0A1X2H1R8"/>
<organism evidence="1 2">
    <name type="scientific">Syncephalastrum racemosum</name>
    <name type="common">Filamentous fungus</name>
    <dbReference type="NCBI Taxonomy" id="13706"/>
    <lineage>
        <taxon>Eukaryota</taxon>
        <taxon>Fungi</taxon>
        <taxon>Fungi incertae sedis</taxon>
        <taxon>Mucoromycota</taxon>
        <taxon>Mucoromycotina</taxon>
        <taxon>Mucoromycetes</taxon>
        <taxon>Mucorales</taxon>
        <taxon>Syncephalastraceae</taxon>
        <taxon>Syncephalastrum</taxon>
    </lineage>
</organism>
<protein>
    <submittedName>
        <fullName evidence="1">Uncharacterized protein</fullName>
    </submittedName>
</protein>
<dbReference type="Proteomes" id="UP000242180">
    <property type="component" value="Unassembled WGS sequence"/>
</dbReference>
<dbReference type="InParanoid" id="A0A1X2H1R8"/>
<dbReference type="HAMAP" id="MF_00761">
    <property type="entry name" value="UPF0303"/>
    <property type="match status" value="1"/>
</dbReference>
<reference evidence="1 2" key="1">
    <citation type="submission" date="2016-07" db="EMBL/GenBank/DDBJ databases">
        <title>Pervasive Adenine N6-methylation of Active Genes in Fungi.</title>
        <authorList>
            <consortium name="DOE Joint Genome Institute"/>
            <person name="Mondo S.J."/>
            <person name="Dannebaum R.O."/>
            <person name="Kuo R.C."/>
            <person name="Labutti K."/>
            <person name="Haridas S."/>
            <person name="Kuo A."/>
            <person name="Salamov A."/>
            <person name="Ahrendt S.R."/>
            <person name="Lipzen A."/>
            <person name="Sullivan W."/>
            <person name="Andreopoulos W.B."/>
            <person name="Clum A."/>
            <person name="Lindquist E."/>
            <person name="Daum C."/>
            <person name="Ramamoorthy G.K."/>
            <person name="Gryganskyi A."/>
            <person name="Culley D."/>
            <person name="Magnuson J.K."/>
            <person name="James T.Y."/>
            <person name="O'Malley M.A."/>
            <person name="Stajich J.E."/>
            <person name="Spatafora J.W."/>
            <person name="Visel A."/>
            <person name="Grigoriev I.V."/>
        </authorList>
    </citation>
    <scope>NUCLEOTIDE SEQUENCE [LARGE SCALE GENOMIC DNA]</scope>
    <source>
        <strain evidence="1 2">NRRL 2496</strain>
    </source>
</reference>
<dbReference type="OMA" id="MPDHEKW"/>
<dbReference type="EMBL" id="MCGN01000011">
    <property type="protein sequence ID" value="ORY91312.1"/>
    <property type="molecule type" value="Genomic_DNA"/>
</dbReference>
<dbReference type="InterPro" id="IPR005624">
    <property type="entry name" value="PduO/GlcC-like"/>
</dbReference>
<dbReference type="SUPFAM" id="SSF143744">
    <property type="entry name" value="GlcG-like"/>
    <property type="match status" value="1"/>
</dbReference>
<dbReference type="STRING" id="13706.A0A1X2H1R8"/>
<dbReference type="InterPro" id="IPR038084">
    <property type="entry name" value="PduO/GlcC-like_sf"/>
</dbReference>
<dbReference type="Pfam" id="PF03928">
    <property type="entry name" value="HbpS-like"/>
    <property type="match status" value="1"/>
</dbReference>
<proteinExistence type="inferred from homology"/>
<dbReference type="NCBIfam" id="NF002696">
    <property type="entry name" value="PRK02487.1-5"/>
    <property type="match status" value="1"/>
</dbReference>
<dbReference type="PIRSF" id="PIRSF008757">
    <property type="entry name" value="UCP008757"/>
    <property type="match status" value="1"/>
</dbReference>
<dbReference type="InterPro" id="IPR010371">
    <property type="entry name" value="YBR137W-like"/>
</dbReference>
<name>A0A1X2H1R8_SYNRA</name>
<accession>A0A1X2H1R8</accession>
<gene>
    <name evidence="1" type="ORF">BCR43DRAFT_104149</name>
</gene>
<dbReference type="PANTHER" id="PTHR28255">
    <property type="match status" value="1"/>
</dbReference>
<comment type="caution">
    <text evidence="1">The sequence shown here is derived from an EMBL/GenBank/DDBJ whole genome shotgun (WGS) entry which is preliminary data.</text>
</comment>
<dbReference type="FunCoup" id="A0A1X2H1R8">
    <property type="interactions" value="15"/>
</dbReference>
<evidence type="ECO:0000313" key="1">
    <source>
        <dbReference type="EMBL" id="ORY91312.1"/>
    </source>
</evidence>
<evidence type="ECO:0000313" key="2">
    <source>
        <dbReference type="Proteomes" id="UP000242180"/>
    </source>
</evidence>